<name>A0ABU7DCJ7_9TELE</name>
<evidence type="ECO:0000313" key="3">
    <source>
        <dbReference type="Proteomes" id="UP001352852"/>
    </source>
</evidence>
<comment type="caution">
    <text evidence="2">The sequence shown here is derived from an EMBL/GenBank/DDBJ whole genome shotgun (WGS) entry which is preliminary data.</text>
</comment>
<keyword evidence="1" id="KW-0812">Transmembrane</keyword>
<evidence type="ECO:0000313" key="2">
    <source>
        <dbReference type="EMBL" id="MED6272749.1"/>
    </source>
</evidence>
<sequence>MHPSYHASMNSHSESSSWLRSICNSGIVIFGSLCSIAEVMRRTIRERMHSTQQHPHVTIIATNTATEIIKDIIKPFQCPNMPVIHTKLNYNLKKIQKHQNVT</sequence>
<gene>
    <name evidence="2" type="ORF">CHARACLAT_033650</name>
</gene>
<keyword evidence="1" id="KW-1133">Transmembrane helix</keyword>
<evidence type="ECO:0000256" key="1">
    <source>
        <dbReference type="SAM" id="Phobius"/>
    </source>
</evidence>
<dbReference type="Proteomes" id="UP001352852">
    <property type="component" value="Unassembled WGS sequence"/>
</dbReference>
<keyword evidence="1" id="KW-0472">Membrane</keyword>
<protein>
    <submittedName>
        <fullName evidence="2">Uncharacterized protein</fullName>
    </submittedName>
</protein>
<organism evidence="2 3">
    <name type="scientific">Characodon lateralis</name>
    <dbReference type="NCBI Taxonomy" id="208331"/>
    <lineage>
        <taxon>Eukaryota</taxon>
        <taxon>Metazoa</taxon>
        <taxon>Chordata</taxon>
        <taxon>Craniata</taxon>
        <taxon>Vertebrata</taxon>
        <taxon>Euteleostomi</taxon>
        <taxon>Actinopterygii</taxon>
        <taxon>Neopterygii</taxon>
        <taxon>Teleostei</taxon>
        <taxon>Neoteleostei</taxon>
        <taxon>Acanthomorphata</taxon>
        <taxon>Ovalentaria</taxon>
        <taxon>Atherinomorphae</taxon>
        <taxon>Cyprinodontiformes</taxon>
        <taxon>Goodeidae</taxon>
        <taxon>Characodon</taxon>
    </lineage>
</organism>
<dbReference type="EMBL" id="JAHUTJ010024239">
    <property type="protein sequence ID" value="MED6272749.1"/>
    <property type="molecule type" value="Genomic_DNA"/>
</dbReference>
<keyword evidence="3" id="KW-1185">Reference proteome</keyword>
<accession>A0ABU7DCJ7</accession>
<reference evidence="2 3" key="1">
    <citation type="submission" date="2021-06" db="EMBL/GenBank/DDBJ databases">
        <authorList>
            <person name="Palmer J.M."/>
        </authorList>
    </citation>
    <scope>NUCLEOTIDE SEQUENCE [LARGE SCALE GENOMIC DNA]</scope>
    <source>
        <strain evidence="2 3">CL_MEX2019</strain>
        <tissue evidence="2">Muscle</tissue>
    </source>
</reference>
<feature type="transmembrane region" description="Helical" evidence="1">
    <location>
        <begin position="18"/>
        <end position="40"/>
    </location>
</feature>
<proteinExistence type="predicted"/>